<name>A0A1G2A894_9BACT</name>
<dbReference type="Proteomes" id="UP000178315">
    <property type="component" value="Unassembled WGS sequence"/>
</dbReference>
<gene>
    <name evidence="1" type="ORF">A3H61_04670</name>
</gene>
<accession>A0A1G2A894</accession>
<proteinExistence type="predicted"/>
<sequence>MAIVQILKQRQITLPTSIPDQSWFWTQKWQMKEREADKDIAEGRLIGPFSDAQTAIKMLKSKNRKI</sequence>
<comment type="caution">
    <text evidence="1">The sequence shown here is derived from an EMBL/GenBank/DDBJ whole genome shotgun (WGS) entry which is preliminary data.</text>
</comment>
<evidence type="ECO:0000313" key="2">
    <source>
        <dbReference type="Proteomes" id="UP000178315"/>
    </source>
</evidence>
<organism evidence="1 2">
    <name type="scientific">Candidatus Jacksonbacteria bacterium RIFCSPLOWO2_02_FULL_44_20</name>
    <dbReference type="NCBI Taxonomy" id="1798460"/>
    <lineage>
        <taxon>Bacteria</taxon>
        <taxon>Candidatus Jacksoniibacteriota</taxon>
    </lineage>
</organism>
<protein>
    <submittedName>
        <fullName evidence="1">Uncharacterized protein</fullName>
    </submittedName>
</protein>
<evidence type="ECO:0000313" key="1">
    <source>
        <dbReference type="EMBL" id="OGY72706.1"/>
    </source>
</evidence>
<dbReference type="AlphaFoldDB" id="A0A1G2A894"/>
<reference evidence="1 2" key="1">
    <citation type="journal article" date="2016" name="Nat. Commun.">
        <title>Thousands of microbial genomes shed light on interconnected biogeochemical processes in an aquifer system.</title>
        <authorList>
            <person name="Anantharaman K."/>
            <person name="Brown C.T."/>
            <person name="Hug L.A."/>
            <person name="Sharon I."/>
            <person name="Castelle C.J."/>
            <person name="Probst A.J."/>
            <person name="Thomas B.C."/>
            <person name="Singh A."/>
            <person name="Wilkins M.J."/>
            <person name="Karaoz U."/>
            <person name="Brodie E.L."/>
            <person name="Williams K.H."/>
            <person name="Hubbard S.S."/>
            <person name="Banfield J.F."/>
        </authorList>
    </citation>
    <scope>NUCLEOTIDE SEQUENCE [LARGE SCALE GENOMIC DNA]</scope>
</reference>
<dbReference type="EMBL" id="MHJU01000025">
    <property type="protein sequence ID" value="OGY72706.1"/>
    <property type="molecule type" value="Genomic_DNA"/>
</dbReference>